<keyword evidence="5" id="KW-1185">Reference proteome</keyword>
<keyword evidence="3" id="KW-0812">Transmembrane</keyword>
<protein>
    <submittedName>
        <fullName evidence="4">EDD domain protein, DegV family</fullName>
    </submittedName>
</protein>
<sequence>MSIRILTDSNCDLPSDIIHDYDIDVLPILICLGDKEYEDGITIDSYEVYKNMKQGSVYKTAQIPPNEFKKKFRQCADNKETCIYIAFSSGLSGTYQSSILAKNEIQEEYPDLDVTVIDTKCACMGQGLVVLKAAKMAKEGRSKEEILEAVKFYSEHMEHIVTVEDLEYLYRGGRVSRTSAFIGGLLNVKPIIDVRDGKLVPFEKLRGRNKVIKRIMDIVDERGKSLEKQTIAIAHADDLETAIKIKEMIEERFKCRDILITVMGCAIGSHVGPGTVAVFFLNEESPI</sequence>
<dbReference type="RefSeq" id="WP_050355851.1">
    <property type="nucleotide sequence ID" value="NZ_LGSS01000011.1"/>
</dbReference>
<dbReference type="AlphaFoldDB" id="A0A0L0W918"/>
<evidence type="ECO:0000313" key="5">
    <source>
        <dbReference type="Proteomes" id="UP000037267"/>
    </source>
</evidence>
<comment type="function">
    <text evidence="1">May bind long-chain fatty acids, such as palmitate, and may play a role in lipid transport or fatty acid metabolism.</text>
</comment>
<dbReference type="InterPro" id="IPR003797">
    <property type="entry name" value="DegV"/>
</dbReference>
<reference evidence="5" key="1">
    <citation type="submission" date="2015-07" db="EMBL/GenBank/DDBJ databases">
        <title>Draft genome sequence of the purine-degrading Gottschalkia purinilyticum DSM 1384 (formerly Clostridium purinilyticum).</title>
        <authorList>
            <person name="Poehlein A."/>
            <person name="Schiel-Bengelsdorf B."/>
            <person name="Bengelsdorf F.R."/>
            <person name="Daniel R."/>
            <person name="Duerre P."/>
        </authorList>
    </citation>
    <scope>NUCLEOTIDE SEQUENCE [LARGE SCALE GENOMIC DNA]</scope>
    <source>
        <strain evidence="5">DSM 1384</strain>
    </source>
</reference>
<evidence type="ECO:0000256" key="2">
    <source>
        <dbReference type="ARBA" id="ARBA00023121"/>
    </source>
</evidence>
<dbReference type="Gene3D" id="3.30.1180.10">
    <property type="match status" value="1"/>
</dbReference>
<comment type="caution">
    <text evidence="4">The sequence shown here is derived from an EMBL/GenBank/DDBJ whole genome shotgun (WGS) entry which is preliminary data.</text>
</comment>
<dbReference type="STRING" id="1503.CLPU_11c01150"/>
<dbReference type="PROSITE" id="PS51482">
    <property type="entry name" value="DEGV"/>
    <property type="match status" value="1"/>
</dbReference>
<keyword evidence="3" id="KW-0472">Membrane</keyword>
<evidence type="ECO:0000256" key="3">
    <source>
        <dbReference type="SAM" id="Phobius"/>
    </source>
</evidence>
<evidence type="ECO:0000313" key="4">
    <source>
        <dbReference type="EMBL" id="KNF07946.1"/>
    </source>
</evidence>
<dbReference type="Gene3D" id="2.20.28.50">
    <property type="entry name" value="degv family protein"/>
    <property type="match status" value="1"/>
</dbReference>
<dbReference type="Gene3D" id="3.40.50.10440">
    <property type="entry name" value="Dihydroxyacetone kinase, domain 1"/>
    <property type="match status" value="1"/>
</dbReference>
<dbReference type="Pfam" id="PF02645">
    <property type="entry name" value="DegV"/>
    <property type="match status" value="1"/>
</dbReference>
<proteinExistence type="predicted"/>
<dbReference type="Proteomes" id="UP000037267">
    <property type="component" value="Unassembled WGS sequence"/>
</dbReference>
<dbReference type="NCBIfam" id="TIGR00762">
    <property type="entry name" value="DegV"/>
    <property type="match status" value="1"/>
</dbReference>
<keyword evidence="2" id="KW-0446">Lipid-binding</keyword>
<accession>A0A0L0W918</accession>
<dbReference type="EMBL" id="LGSS01000011">
    <property type="protein sequence ID" value="KNF07946.1"/>
    <property type="molecule type" value="Genomic_DNA"/>
</dbReference>
<name>A0A0L0W918_GOTPU</name>
<dbReference type="PANTHER" id="PTHR33434">
    <property type="entry name" value="DEGV DOMAIN-CONTAINING PROTEIN DR_1986-RELATED"/>
    <property type="match status" value="1"/>
</dbReference>
<dbReference type="OrthoDB" id="9780660at2"/>
<dbReference type="GO" id="GO:0008289">
    <property type="term" value="F:lipid binding"/>
    <property type="evidence" value="ECO:0007669"/>
    <property type="project" value="UniProtKB-KW"/>
</dbReference>
<dbReference type="PATRIC" id="fig|1503.3.peg.281"/>
<dbReference type="SUPFAM" id="SSF82549">
    <property type="entry name" value="DAK1/DegV-like"/>
    <property type="match status" value="1"/>
</dbReference>
<dbReference type="InterPro" id="IPR043168">
    <property type="entry name" value="DegV_C"/>
</dbReference>
<organism evidence="4 5">
    <name type="scientific">Gottschalkia purinilytica</name>
    <name type="common">Clostridium purinilyticum</name>
    <dbReference type="NCBI Taxonomy" id="1503"/>
    <lineage>
        <taxon>Bacteria</taxon>
        <taxon>Bacillati</taxon>
        <taxon>Bacillota</taxon>
        <taxon>Tissierellia</taxon>
        <taxon>Tissierellales</taxon>
        <taxon>Gottschalkiaceae</taxon>
        <taxon>Gottschalkia</taxon>
    </lineage>
</organism>
<gene>
    <name evidence="4" type="ORF">CLPU_11c01150</name>
</gene>
<keyword evidence="3" id="KW-1133">Transmembrane helix</keyword>
<dbReference type="InterPro" id="IPR050270">
    <property type="entry name" value="DegV_domain_contain"/>
</dbReference>
<evidence type="ECO:0000256" key="1">
    <source>
        <dbReference type="ARBA" id="ARBA00003238"/>
    </source>
</evidence>
<dbReference type="PANTHER" id="PTHR33434:SF3">
    <property type="entry name" value="DEGV DOMAIN-CONTAINING PROTEIN YITS"/>
    <property type="match status" value="1"/>
</dbReference>
<feature type="transmembrane region" description="Helical" evidence="3">
    <location>
        <begin position="258"/>
        <end position="281"/>
    </location>
</feature>